<protein>
    <recommendedName>
        <fullName evidence="3">Antitoxin Xre/MbcA/ParS-like toxin-binding domain-containing protein</fullName>
    </recommendedName>
</protein>
<keyword evidence="2" id="KW-1185">Reference proteome</keyword>
<dbReference type="HOGENOM" id="CLU_2301359_0_0_6"/>
<dbReference type="Proteomes" id="UP000027987">
    <property type="component" value="Chromosome"/>
</dbReference>
<gene>
    <name evidence="1" type="ORF">HY57_13295</name>
</gene>
<dbReference type="KEGG" id="dja:HY57_13295"/>
<dbReference type="EMBL" id="CP008884">
    <property type="protein sequence ID" value="AIF48164.1"/>
    <property type="molecule type" value="Genomic_DNA"/>
</dbReference>
<proteinExistence type="predicted"/>
<evidence type="ECO:0000313" key="2">
    <source>
        <dbReference type="Proteomes" id="UP000027987"/>
    </source>
</evidence>
<dbReference type="AlphaFoldDB" id="A0A075K1T8"/>
<accession>A0A075K1T8</accession>
<organism evidence="1 2">
    <name type="scientific">Dyella japonica A8</name>
    <dbReference type="NCBI Taxonomy" id="1217721"/>
    <lineage>
        <taxon>Bacteria</taxon>
        <taxon>Pseudomonadati</taxon>
        <taxon>Pseudomonadota</taxon>
        <taxon>Gammaproteobacteria</taxon>
        <taxon>Lysobacterales</taxon>
        <taxon>Rhodanobacteraceae</taxon>
        <taxon>Dyella</taxon>
    </lineage>
</organism>
<reference evidence="1 2" key="1">
    <citation type="submission" date="2014-07" db="EMBL/GenBank/DDBJ databases">
        <title>Complete Genome Sequence of Dyella japonica Strain A8 Isolated from Malaysian Tropical Soil.</title>
        <authorList>
            <person name="Hui R.K.H."/>
            <person name="Chen J.-W."/>
            <person name="Chan K.-G."/>
            <person name="Leung F.C.C."/>
        </authorList>
    </citation>
    <scope>NUCLEOTIDE SEQUENCE [LARGE SCALE GENOMIC DNA]</scope>
    <source>
        <strain evidence="1 2">A8</strain>
    </source>
</reference>
<dbReference type="STRING" id="1217721.HY57_13295"/>
<evidence type="ECO:0000313" key="1">
    <source>
        <dbReference type="EMBL" id="AIF48164.1"/>
    </source>
</evidence>
<name>A0A075K1T8_9GAMM</name>
<evidence type="ECO:0008006" key="3">
    <source>
        <dbReference type="Google" id="ProtNLM"/>
    </source>
</evidence>
<sequence>MGIFDETVASLAAVESLRDKARMEAFDLLENEANTLANMVMQALGTRERAASWMCLRQRRLEGKSAYEVLAEGDVDRVWDLMTGAGNDSY</sequence>